<dbReference type="InterPro" id="IPR036396">
    <property type="entry name" value="Cyt_P450_sf"/>
</dbReference>
<dbReference type="AlphaFoldDB" id="A0A0D1Z7U0"/>
<evidence type="ECO:0000313" key="2">
    <source>
        <dbReference type="EMBL" id="KIV90857.1"/>
    </source>
</evidence>
<keyword evidence="3" id="KW-1185">Reference proteome</keyword>
<dbReference type="VEuPathDB" id="FungiDB:PV10_05463"/>
<dbReference type="GO" id="GO:0004497">
    <property type="term" value="F:monooxygenase activity"/>
    <property type="evidence" value="ECO:0007669"/>
    <property type="project" value="InterPro"/>
</dbReference>
<dbReference type="InterPro" id="IPR050121">
    <property type="entry name" value="Cytochrome_P450_monoxygenase"/>
</dbReference>
<dbReference type="InterPro" id="IPR001128">
    <property type="entry name" value="Cyt_P450"/>
</dbReference>
<dbReference type="PANTHER" id="PTHR24305:SF166">
    <property type="entry name" value="CYTOCHROME P450 12A4, MITOCHONDRIAL-RELATED"/>
    <property type="match status" value="1"/>
</dbReference>
<dbReference type="Proteomes" id="UP000054302">
    <property type="component" value="Unassembled WGS sequence"/>
</dbReference>
<proteinExistence type="inferred from homology"/>
<dbReference type="HOGENOM" id="CLU_1517877_0_0_1"/>
<name>A0A0D1Z7U0_EXOME</name>
<dbReference type="STRING" id="212818.A0A0D1Z7U0"/>
<protein>
    <submittedName>
        <fullName evidence="2">Uncharacterized protein</fullName>
    </submittedName>
</protein>
<organism evidence="2 3">
    <name type="scientific">Exophiala mesophila</name>
    <name type="common">Black yeast-like fungus</name>
    <dbReference type="NCBI Taxonomy" id="212818"/>
    <lineage>
        <taxon>Eukaryota</taxon>
        <taxon>Fungi</taxon>
        <taxon>Dikarya</taxon>
        <taxon>Ascomycota</taxon>
        <taxon>Pezizomycotina</taxon>
        <taxon>Eurotiomycetes</taxon>
        <taxon>Chaetothyriomycetidae</taxon>
        <taxon>Chaetothyriales</taxon>
        <taxon>Herpotrichiellaceae</taxon>
        <taxon>Exophiala</taxon>
    </lineage>
</organism>
<comment type="similarity">
    <text evidence="1">Belongs to the cytochrome P450 family.</text>
</comment>
<dbReference type="PANTHER" id="PTHR24305">
    <property type="entry name" value="CYTOCHROME P450"/>
    <property type="match status" value="1"/>
</dbReference>
<dbReference type="GO" id="GO:0016705">
    <property type="term" value="F:oxidoreductase activity, acting on paired donors, with incorporation or reduction of molecular oxygen"/>
    <property type="evidence" value="ECO:0007669"/>
    <property type="project" value="InterPro"/>
</dbReference>
<evidence type="ECO:0000313" key="3">
    <source>
        <dbReference type="Proteomes" id="UP000054302"/>
    </source>
</evidence>
<dbReference type="EMBL" id="KN847523">
    <property type="protein sequence ID" value="KIV90857.1"/>
    <property type="molecule type" value="Genomic_DNA"/>
</dbReference>
<reference evidence="2 3" key="1">
    <citation type="submission" date="2015-01" db="EMBL/GenBank/DDBJ databases">
        <title>The Genome Sequence of Exophiala mesophila CBS40295.</title>
        <authorList>
            <consortium name="The Broad Institute Genomics Platform"/>
            <person name="Cuomo C."/>
            <person name="de Hoog S."/>
            <person name="Gorbushina A."/>
            <person name="Stielow B."/>
            <person name="Teixiera M."/>
            <person name="Abouelleil A."/>
            <person name="Chapman S.B."/>
            <person name="Priest M."/>
            <person name="Young S.K."/>
            <person name="Wortman J."/>
            <person name="Nusbaum C."/>
            <person name="Birren B."/>
        </authorList>
    </citation>
    <scope>NUCLEOTIDE SEQUENCE [LARGE SCALE GENOMIC DNA]</scope>
    <source>
        <strain evidence="2 3">CBS 40295</strain>
    </source>
</reference>
<dbReference type="GO" id="GO:0005506">
    <property type="term" value="F:iron ion binding"/>
    <property type="evidence" value="ECO:0007669"/>
    <property type="project" value="InterPro"/>
</dbReference>
<sequence length="177" mass="19688">MAKSLMNRGISLITLGKSFDLVHDGQDKHNFLSALHQSLLYGANVGVCSELHWYLGKLMSYVSNSGVDWMVNFVSTQFQERIAQVGYQNLADAKEKDFLGTTLRLHTQQPDKIGLKDVFGMSLQNIGAGSDATSVSLAGIMYHLITHPHYMQRLREEIDEAPAQGKISELTIFTEAQ</sequence>
<dbReference type="SUPFAM" id="SSF48264">
    <property type="entry name" value="Cytochrome P450"/>
    <property type="match status" value="1"/>
</dbReference>
<dbReference type="RefSeq" id="XP_016222431.1">
    <property type="nucleotide sequence ID" value="XM_016370138.1"/>
</dbReference>
<dbReference type="GO" id="GO:0020037">
    <property type="term" value="F:heme binding"/>
    <property type="evidence" value="ECO:0007669"/>
    <property type="project" value="InterPro"/>
</dbReference>
<dbReference type="OrthoDB" id="4339776at2759"/>
<dbReference type="Gene3D" id="1.10.630.10">
    <property type="entry name" value="Cytochrome P450"/>
    <property type="match status" value="1"/>
</dbReference>
<gene>
    <name evidence="2" type="ORF">PV10_05463</name>
</gene>
<evidence type="ECO:0000256" key="1">
    <source>
        <dbReference type="ARBA" id="ARBA00010617"/>
    </source>
</evidence>
<dbReference type="GeneID" id="27323308"/>
<dbReference type="Pfam" id="PF00067">
    <property type="entry name" value="p450"/>
    <property type="match status" value="1"/>
</dbReference>
<accession>A0A0D1Z7U0</accession>